<proteinExistence type="predicted"/>
<dbReference type="STRING" id="1035195.HMPREF9997_02436"/>
<dbReference type="AlphaFoldDB" id="L1M9Z6"/>
<reference evidence="1 2" key="1">
    <citation type="submission" date="2012-05" db="EMBL/GenBank/DDBJ databases">
        <authorList>
            <person name="Weinstock G."/>
            <person name="Sodergren E."/>
            <person name="Lobos E.A."/>
            <person name="Fulton L."/>
            <person name="Fulton R."/>
            <person name="Courtney L."/>
            <person name="Fronick C."/>
            <person name="O'Laughlin M."/>
            <person name="Godfrey J."/>
            <person name="Wilson R.M."/>
            <person name="Miner T."/>
            <person name="Farmer C."/>
            <person name="Delehaunty K."/>
            <person name="Cordes M."/>
            <person name="Minx P."/>
            <person name="Tomlinson C."/>
            <person name="Chen J."/>
            <person name="Wollam A."/>
            <person name="Pepin K.H."/>
            <person name="Bhonagiri V."/>
            <person name="Zhang X."/>
            <person name="Suruliraj S."/>
            <person name="Warren W."/>
            <person name="Mitreva M."/>
            <person name="Mardis E.R."/>
            <person name="Wilson R.K."/>
        </authorList>
    </citation>
    <scope>NUCLEOTIDE SEQUENCE [LARGE SCALE GENOMIC DNA]</scope>
    <source>
        <strain evidence="1 2">F0235</strain>
    </source>
</reference>
<accession>L1M9Z6</accession>
<dbReference type="RefSeq" id="WP_006062241.1">
    <property type="nucleotide sequence ID" value="NZ_KB290824.1"/>
</dbReference>
<gene>
    <name evidence="1" type="ORF">HMPREF9997_02436</name>
</gene>
<dbReference type="EMBL" id="AMEM01000040">
    <property type="protein sequence ID" value="EKX88073.1"/>
    <property type="molecule type" value="Genomic_DNA"/>
</dbReference>
<organism evidence="1 2">
    <name type="scientific">Corynebacterium durum F0235</name>
    <dbReference type="NCBI Taxonomy" id="1035195"/>
    <lineage>
        <taxon>Bacteria</taxon>
        <taxon>Bacillati</taxon>
        <taxon>Actinomycetota</taxon>
        <taxon>Actinomycetes</taxon>
        <taxon>Mycobacteriales</taxon>
        <taxon>Corynebacteriaceae</taxon>
        <taxon>Corynebacterium</taxon>
    </lineage>
</organism>
<evidence type="ECO:0000313" key="2">
    <source>
        <dbReference type="Proteomes" id="UP000010445"/>
    </source>
</evidence>
<dbReference type="GeneID" id="84898086"/>
<sequence length="131" mass="13783">MGDWVSMLCGLGEMTPLEEVLPNGSSSGLLLHMDGKSFAFEGEPGGTVELNDDRGVSVFTDYNGDGLIDSVATVLFSGDCYTVECAPGDASTEQWGLNPMGALGVGERGDPSWGLVEQITPEGVANHWWGL</sequence>
<dbReference type="PATRIC" id="fig|1035195.3.peg.2177"/>
<protein>
    <submittedName>
        <fullName evidence="1">Uncharacterized protein</fullName>
    </submittedName>
</protein>
<dbReference type="HOGENOM" id="CLU_1924048_0_0_11"/>
<comment type="caution">
    <text evidence="1">The sequence shown here is derived from an EMBL/GenBank/DDBJ whole genome shotgun (WGS) entry which is preliminary data.</text>
</comment>
<name>L1M9Z6_9CORY</name>
<keyword evidence="2" id="KW-1185">Reference proteome</keyword>
<evidence type="ECO:0000313" key="1">
    <source>
        <dbReference type="EMBL" id="EKX88073.1"/>
    </source>
</evidence>
<dbReference type="Proteomes" id="UP000010445">
    <property type="component" value="Unassembled WGS sequence"/>
</dbReference>